<evidence type="ECO:0000256" key="7">
    <source>
        <dbReference type="ARBA" id="ARBA00022741"/>
    </source>
</evidence>
<dbReference type="GO" id="GO:0008360">
    <property type="term" value="P:regulation of cell shape"/>
    <property type="evidence" value="ECO:0007669"/>
    <property type="project" value="UniProtKB-KW"/>
</dbReference>
<comment type="function">
    <text evidence="14">Cell wall formation.</text>
</comment>
<evidence type="ECO:0000259" key="18">
    <source>
        <dbReference type="Pfam" id="PF08245"/>
    </source>
</evidence>
<reference evidence="19" key="1">
    <citation type="journal article" date="2021" name="PeerJ">
        <title>Extensive microbial diversity within the chicken gut microbiome revealed by metagenomics and culture.</title>
        <authorList>
            <person name="Gilroy R."/>
            <person name="Ravi A."/>
            <person name="Getino M."/>
            <person name="Pursley I."/>
            <person name="Horton D.L."/>
            <person name="Alikhan N.F."/>
            <person name="Baker D."/>
            <person name="Gharbi K."/>
            <person name="Hall N."/>
            <person name="Watson M."/>
            <person name="Adriaenssens E.M."/>
            <person name="Foster-Nyarko E."/>
            <person name="Jarju S."/>
            <person name="Secka A."/>
            <person name="Antonio M."/>
            <person name="Oren A."/>
            <person name="Chaudhuri R.R."/>
            <person name="La Ragione R."/>
            <person name="Hildebrand F."/>
            <person name="Pallen M.J."/>
        </authorList>
    </citation>
    <scope>NUCLEOTIDE SEQUENCE</scope>
    <source>
        <strain evidence="19">1345</strain>
    </source>
</reference>
<dbReference type="InterPro" id="IPR050061">
    <property type="entry name" value="MurCDEF_pg_biosynth"/>
</dbReference>
<evidence type="ECO:0000256" key="6">
    <source>
        <dbReference type="ARBA" id="ARBA00022618"/>
    </source>
</evidence>
<sequence>MKKKFWSKKTYIFFIGIGGISMSGLALYLHRQRFIVSGSDISAGAMTAKLEGEGIRVYYGHAAENIGLAEAVVCNSAIAADNPELLEAKRRGIPVYSRAELLHLISMQYENVIGVAGCHGKTTAAAMCAHVLEEGSGSCSAHIGGEDIDYGNFYFGGDKYFVAEACEYKGNFLKLEPNVAVVLNTDKDHLECYGSAQKLKEAYAEFARRADGAIVCGEDDIAALVHPSLTFGLSSKFDISARNVRSNAGKYSFHLQICGEIFDKVRLNVYGKHNVYNALAAAAVAEYYGYPPAFTAEGLKKFRGIRRRFETIGRLGGAELIADYAHHPREIAAAVQTAKEFCRGRLFVIFQPHTYSRTRLLFDDFVSVLSQVENLVLYKTYPAREYFDAAGSALTLSEHLPDSLYIESVRELEIYLRCSLSAGDVALFLGAGDIYFAAKQVLLGRNNAEA</sequence>
<keyword evidence="5 14" id="KW-0436">Ligase</keyword>
<evidence type="ECO:0000256" key="1">
    <source>
        <dbReference type="ARBA" id="ARBA00004496"/>
    </source>
</evidence>
<dbReference type="PANTHER" id="PTHR43445">
    <property type="entry name" value="UDP-N-ACETYLMURAMATE--L-ALANINE LIGASE-RELATED"/>
    <property type="match status" value="1"/>
</dbReference>
<dbReference type="PANTHER" id="PTHR43445:SF3">
    <property type="entry name" value="UDP-N-ACETYLMURAMATE--L-ALANINE LIGASE"/>
    <property type="match status" value="1"/>
</dbReference>
<dbReference type="GO" id="GO:0009252">
    <property type="term" value="P:peptidoglycan biosynthetic process"/>
    <property type="evidence" value="ECO:0007669"/>
    <property type="project" value="UniProtKB-UniRule"/>
</dbReference>
<comment type="caution">
    <text evidence="19">The sequence shown here is derived from an EMBL/GenBank/DDBJ whole genome shotgun (WGS) entry which is preliminary data.</text>
</comment>
<evidence type="ECO:0000313" key="19">
    <source>
        <dbReference type="EMBL" id="HIY97631.1"/>
    </source>
</evidence>
<protein>
    <recommendedName>
        <fullName evidence="3 14">UDP-N-acetylmuramate--L-alanine ligase</fullName>
        <ecNumber evidence="3 14">6.3.2.8</ecNumber>
    </recommendedName>
    <alternativeName>
        <fullName evidence="14">UDP-N-acetylmuramoyl-L-alanine synthetase</fullName>
    </alternativeName>
</protein>
<gene>
    <name evidence="14 19" type="primary">murC</name>
    <name evidence="19" type="ORF">H9729_08070</name>
</gene>
<evidence type="ECO:0000256" key="15">
    <source>
        <dbReference type="SAM" id="Phobius"/>
    </source>
</evidence>
<evidence type="ECO:0000259" key="16">
    <source>
        <dbReference type="Pfam" id="PF01225"/>
    </source>
</evidence>
<dbReference type="GO" id="GO:0051301">
    <property type="term" value="P:cell division"/>
    <property type="evidence" value="ECO:0007669"/>
    <property type="project" value="UniProtKB-KW"/>
</dbReference>
<dbReference type="Proteomes" id="UP000886750">
    <property type="component" value="Unassembled WGS sequence"/>
</dbReference>
<evidence type="ECO:0000256" key="12">
    <source>
        <dbReference type="ARBA" id="ARBA00023316"/>
    </source>
</evidence>
<dbReference type="GO" id="GO:0071555">
    <property type="term" value="P:cell wall organization"/>
    <property type="evidence" value="ECO:0007669"/>
    <property type="project" value="UniProtKB-KW"/>
</dbReference>
<dbReference type="GO" id="GO:0008763">
    <property type="term" value="F:UDP-N-acetylmuramate-L-alanine ligase activity"/>
    <property type="evidence" value="ECO:0007669"/>
    <property type="project" value="UniProtKB-UniRule"/>
</dbReference>
<dbReference type="InterPro" id="IPR005758">
    <property type="entry name" value="UDP-N-AcMur_Ala_ligase_MurC"/>
</dbReference>
<keyword evidence="4 14" id="KW-0963">Cytoplasm</keyword>
<keyword evidence="12 14" id="KW-0961">Cell wall biogenesis/degradation</keyword>
<dbReference type="InterPro" id="IPR036565">
    <property type="entry name" value="Mur-like_cat_sf"/>
</dbReference>
<dbReference type="GO" id="GO:0005524">
    <property type="term" value="F:ATP binding"/>
    <property type="evidence" value="ECO:0007669"/>
    <property type="project" value="UniProtKB-UniRule"/>
</dbReference>
<evidence type="ECO:0000256" key="10">
    <source>
        <dbReference type="ARBA" id="ARBA00022984"/>
    </source>
</evidence>
<comment type="pathway">
    <text evidence="2 14">Cell wall biogenesis; peptidoglycan biosynthesis.</text>
</comment>
<keyword evidence="15" id="KW-1133">Transmembrane helix</keyword>
<dbReference type="InterPro" id="IPR000713">
    <property type="entry name" value="Mur_ligase_N"/>
</dbReference>
<evidence type="ECO:0000256" key="3">
    <source>
        <dbReference type="ARBA" id="ARBA00012211"/>
    </source>
</evidence>
<name>A0A9D1ZYG7_9FIRM</name>
<evidence type="ECO:0000256" key="9">
    <source>
        <dbReference type="ARBA" id="ARBA00022960"/>
    </source>
</evidence>
<keyword evidence="10 14" id="KW-0573">Peptidoglycan synthesis</keyword>
<keyword evidence="9 14" id="KW-0133">Cell shape</keyword>
<dbReference type="NCBIfam" id="TIGR01082">
    <property type="entry name" value="murC"/>
    <property type="match status" value="1"/>
</dbReference>
<feature type="domain" description="Mur ligase N-terminal catalytic" evidence="16">
    <location>
        <begin position="12"/>
        <end position="106"/>
    </location>
</feature>
<dbReference type="SUPFAM" id="SSF53623">
    <property type="entry name" value="MurD-like peptide ligases, catalytic domain"/>
    <property type="match status" value="1"/>
</dbReference>
<evidence type="ECO:0000256" key="8">
    <source>
        <dbReference type="ARBA" id="ARBA00022840"/>
    </source>
</evidence>
<dbReference type="Pfam" id="PF08245">
    <property type="entry name" value="Mur_ligase_M"/>
    <property type="match status" value="1"/>
</dbReference>
<evidence type="ECO:0000259" key="17">
    <source>
        <dbReference type="Pfam" id="PF02875"/>
    </source>
</evidence>
<dbReference type="Gene3D" id="3.40.50.720">
    <property type="entry name" value="NAD(P)-binding Rossmann-like Domain"/>
    <property type="match status" value="1"/>
</dbReference>
<dbReference type="Gene3D" id="3.40.1190.10">
    <property type="entry name" value="Mur-like, catalytic domain"/>
    <property type="match status" value="1"/>
</dbReference>
<evidence type="ECO:0000256" key="2">
    <source>
        <dbReference type="ARBA" id="ARBA00004752"/>
    </source>
</evidence>
<evidence type="ECO:0000256" key="13">
    <source>
        <dbReference type="ARBA" id="ARBA00047833"/>
    </source>
</evidence>
<dbReference type="SUPFAM" id="SSF51984">
    <property type="entry name" value="MurCD N-terminal domain"/>
    <property type="match status" value="1"/>
</dbReference>
<evidence type="ECO:0000313" key="20">
    <source>
        <dbReference type="Proteomes" id="UP000886750"/>
    </source>
</evidence>
<dbReference type="SUPFAM" id="SSF53244">
    <property type="entry name" value="MurD-like peptide ligases, peptide-binding domain"/>
    <property type="match status" value="1"/>
</dbReference>
<keyword evidence="6 14" id="KW-0132">Cell division</keyword>
<dbReference type="AlphaFoldDB" id="A0A9D1ZYG7"/>
<organism evidence="19 20">
    <name type="scientific">Candidatus Borkfalkia excrementigallinarum</name>
    <dbReference type="NCBI Taxonomy" id="2838506"/>
    <lineage>
        <taxon>Bacteria</taxon>
        <taxon>Bacillati</taxon>
        <taxon>Bacillota</taxon>
        <taxon>Clostridia</taxon>
        <taxon>Christensenellales</taxon>
        <taxon>Christensenellaceae</taxon>
        <taxon>Candidatus Borkfalkia</taxon>
    </lineage>
</organism>
<comment type="subcellular location">
    <subcellularLocation>
        <location evidence="1 14">Cytoplasm</location>
    </subcellularLocation>
</comment>
<dbReference type="GO" id="GO:0005737">
    <property type="term" value="C:cytoplasm"/>
    <property type="evidence" value="ECO:0007669"/>
    <property type="project" value="UniProtKB-SubCell"/>
</dbReference>
<dbReference type="InterPro" id="IPR036615">
    <property type="entry name" value="Mur_ligase_C_dom_sf"/>
</dbReference>
<dbReference type="InterPro" id="IPR004101">
    <property type="entry name" value="Mur_ligase_C"/>
</dbReference>
<dbReference type="EC" id="6.3.2.8" evidence="3 14"/>
<feature type="domain" description="Mur ligase C-terminal" evidence="17">
    <location>
        <begin position="307"/>
        <end position="432"/>
    </location>
</feature>
<reference evidence="19" key="2">
    <citation type="submission" date="2021-04" db="EMBL/GenBank/DDBJ databases">
        <authorList>
            <person name="Gilroy R."/>
        </authorList>
    </citation>
    <scope>NUCLEOTIDE SEQUENCE</scope>
    <source>
        <strain evidence="19">1345</strain>
    </source>
</reference>
<dbReference type="Gene3D" id="3.90.190.20">
    <property type="entry name" value="Mur ligase, C-terminal domain"/>
    <property type="match status" value="1"/>
</dbReference>
<accession>A0A9D1ZYG7</accession>
<keyword evidence="11 14" id="KW-0131">Cell cycle</keyword>
<feature type="transmembrane region" description="Helical" evidence="15">
    <location>
        <begin position="12"/>
        <end position="29"/>
    </location>
</feature>
<keyword evidence="15" id="KW-0812">Transmembrane</keyword>
<dbReference type="Pfam" id="PF01225">
    <property type="entry name" value="Mur_ligase"/>
    <property type="match status" value="1"/>
</dbReference>
<proteinExistence type="inferred from homology"/>
<comment type="similarity">
    <text evidence="14">Belongs to the MurCDEF family.</text>
</comment>
<keyword evidence="7 14" id="KW-0547">Nucleotide-binding</keyword>
<dbReference type="InterPro" id="IPR013221">
    <property type="entry name" value="Mur_ligase_cen"/>
</dbReference>
<dbReference type="HAMAP" id="MF_00046">
    <property type="entry name" value="MurC"/>
    <property type="match status" value="1"/>
</dbReference>
<dbReference type="EMBL" id="DXCQ01000074">
    <property type="protein sequence ID" value="HIY97631.1"/>
    <property type="molecule type" value="Genomic_DNA"/>
</dbReference>
<dbReference type="Pfam" id="PF02875">
    <property type="entry name" value="Mur_ligase_C"/>
    <property type="match status" value="1"/>
</dbReference>
<feature type="domain" description="Mur ligase central" evidence="18">
    <location>
        <begin position="115"/>
        <end position="285"/>
    </location>
</feature>
<evidence type="ECO:0000256" key="4">
    <source>
        <dbReference type="ARBA" id="ARBA00022490"/>
    </source>
</evidence>
<evidence type="ECO:0000256" key="11">
    <source>
        <dbReference type="ARBA" id="ARBA00023306"/>
    </source>
</evidence>
<keyword evidence="15" id="KW-0472">Membrane</keyword>
<evidence type="ECO:0000256" key="5">
    <source>
        <dbReference type="ARBA" id="ARBA00022598"/>
    </source>
</evidence>
<evidence type="ECO:0000256" key="14">
    <source>
        <dbReference type="HAMAP-Rule" id="MF_00046"/>
    </source>
</evidence>
<comment type="catalytic activity">
    <reaction evidence="13 14">
        <text>UDP-N-acetyl-alpha-D-muramate + L-alanine + ATP = UDP-N-acetyl-alpha-D-muramoyl-L-alanine + ADP + phosphate + H(+)</text>
        <dbReference type="Rhea" id="RHEA:23372"/>
        <dbReference type="ChEBI" id="CHEBI:15378"/>
        <dbReference type="ChEBI" id="CHEBI:30616"/>
        <dbReference type="ChEBI" id="CHEBI:43474"/>
        <dbReference type="ChEBI" id="CHEBI:57972"/>
        <dbReference type="ChEBI" id="CHEBI:70757"/>
        <dbReference type="ChEBI" id="CHEBI:83898"/>
        <dbReference type="ChEBI" id="CHEBI:456216"/>
        <dbReference type="EC" id="6.3.2.8"/>
    </reaction>
</comment>
<feature type="binding site" evidence="14">
    <location>
        <begin position="117"/>
        <end position="123"/>
    </location>
    <ligand>
        <name>ATP</name>
        <dbReference type="ChEBI" id="CHEBI:30616"/>
    </ligand>
</feature>
<keyword evidence="8 14" id="KW-0067">ATP-binding</keyword>